<keyword evidence="2" id="KW-1185">Reference proteome</keyword>
<reference evidence="1 2" key="1">
    <citation type="journal article" date="2017" name="Front. Microbiol.">
        <title>Labilibaculum manganireducens gen. nov., sp. nov. and Labilibaculum filiforme sp. nov., Novel Bacteroidetes Isolated from Subsurface Sediments of the Baltic Sea.</title>
        <authorList>
            <person name="Vandieken V."/>
            <person name="Marshall I.P."/>
            <person name="Niemann H."/>
            <person name="Engelen B."/>
            <person name="Cypionka H."/>
        </authorList>
    </citation>
    <scope>NUCLEOTIDE SEQUENCE [LARGE SCALE GENOMIC DNA]</scope>
    <source>
        <strain evidence="1 2">59.16B</strain>
    </source>
</reference>
<evidence type="ECO:0000313" key="2">
    <source>
        <dbReference type="Proteomes" id="UP000233535"/>
    </source>
</evidence>
<dbReference type="EMBL" id="MVDD01000004">
    <property type="protein sequence ID" value="PKQ63770.1"/>
    <property type="molecule type" value="Genomic_DNA"/>
</dbReference>
<dbReference type="OrthoDB" id="1028798at2"/>
<name>A0A2N3I0C1_9BACT</name>
<dbReference type="AlphaFoldDB" id="A0A2N3I0C1"/>
<gene>
    <name evidence="1" type="ORF">BZG02_07005</name>
</gene>
<dbReference type="Proteomes" id="UP000233535">
    <property type="component" value="Unassembled WGS sequence"/>
</dbReference>
<proteinExistence type="predicted"/>
<dbReference type="RefSeq" id="WP_143470430.1">
    <property type="nucleotide sequence ID" value="NZ_MVDD01000004.1"/>
</dbReference>
<dbReference type="SUPFAM" id="SSF46955">
    <property type="entry name" value="Putative DNA-binding domain"/>
    <property type="match status" value="1"/>
</dbReference>
<evidence type="ECO:0000313" key="1">
    <source>
        <dbReference type="EMBL" id="PKQ63770.1"/>
    </source>
</evidence>
<dbReference type="PANTHER" id="PTHR34585:SF22">
    <property type="entry name" value="HELIX-TURN-HELIX DOMAIN-CONTAINING PROTEIN"/>
    <property type="match status" value="1"/>
</dbReference>
<comment type="caution">
    <text evidence="1">The sequence shown here is derived from an EMBL/GenBank/DDBJ whole genome shotgun (WGS) entry which is preliminary data.</text>
</comment>
<dbReference type="PANTHER" id="PTHR34585">
    <property type="match status" value="1"/>
</dbReference>
<organism evidence="1 2">
    <name type="scientific">Labilibaculum filiforme</name>
    <dbReference type="NCBI Taxonomy" id="1940526"/>
    <lineage>
        <taxon>Bacteria</taxon>
        <taxon>Pseudomonadati</taxon>
        <taxon>Bacteroidota</taxon>
        <taxon>Bacteroidia</taxon>
        <taxon>Marinilabiliales</taxon>
        <taxon>Marinifilaceae</taxon>
        <taxon>Labilibaculum</taxon>
    </lineage>
</organism>
<sequence length="107" mass="12657">MGFYRFSEEEVQDIKLRLDDIALTLKQKQRTEPDQIWYDNQEFLQIMNISKRTAAYWRTENVITYSQVGNKIYYRLSDIMDLLQKSTIPANSINNLKISTDGDNNDL</sequence>
<dbReference type="InterPro" id="IPR009061">
    <property type="entry name" value="DNA-bd_dom_put_sf"/>
</dbReference>
<accession>A0A2N3I0C1</accession>
<protein>
    <submittedName>
        <fullName evidence="1">Uncharacterized protein</fullName>
    </submittedName>
</protein>